<comment type="similarity">
    <text evidence="1 3">Belongs to the GroES chaperonin family.</text>
</comment>
<dbReference type="Proteomes" id="UP000316095">
    <property type="component" value="Unassembled WGS sequence"/>
</dbReference>
<feature type="region of interest" description="Disordered" evidence="4">
    <location>
        <begin position="95"/>
        <end position="120"/>
    </location>
</feature>
<evidence type="ECO:0000256" key="1">
    <source>
        <dbReference type="ARBA" id="ARBA00006975"/>
    </source>
</evidence>
<dbReference type="SUPFAM" id="SSF50129">
    <property type="entry name" value="GroES-like"/>
    <property type="match status" value="1"/>
</dbReference>
<evidence type="ECO:0000256" key="3">
    <source>
        <dbReference type="RuleBase" id="RU000535"/>
    </source>
</evidence>
<comment type="caution">
    <text evidence="5">The sequence shown here is derived from an EMBL/GenBank/DDBJ whole genome shotgun (WGS) entry which is preliminary data.</text>
</comment>
<sequence>MTEYVEPLGPRILIRKDESRQKTRGGIVLPDQAEIPTITGRVVAVSLEVENDEEFPVNKYDKVLFHPKDAIPVDFESDNLLFVVPIDDVVAVFRRSETPRSHSNSDLGQEESDDDRDDLE</sequence>
<dbReference type="GO" id="GO:0044183">
    <property type="term" value="F:protein folding chaperone"/>
    <property type="evidence" value="ECO:0007669"/>
    <property type="project" value="InterPro"/>
</dbReference>
<organism evidence="5 6">
    <name type="scientific">Rubinisphaera italica</name>
    <dbReference type="NCBI Taxonomy" id="2527969"/>
    <lineage>
        <taxon>Bacteria</taxon>
        <taxon>Pseudomonadati</taxon>
        <taxon>Planctomycetota</taxon>
        <taxon>Planctomycetia</taxon>
        <taxon>Planctomycetales</taxon>
        <taxon>Planctomycetaceae</taxon>
        <taxon>Rubinisphaera</taxon>
    </lineage>
</organism>
<dbReference type="GO" id="GO:0005524">
    <property type="term" value="F:ATP binding"/>
    <property type="evidence" value="ECO:0007669"/>
    <property type="project" value="InterPro"/>
</dbReference>
<dbReference type="EMBL" id="SJPG01000001">
    <property type="protein sequence ID" value="TWT59698.1"/>
    <property type="molecule type" value="Genomic_DNA"/>
</dbReference>
<dbReference type="SMART" id="SM00883">
    <property type="entry name" value="Cpn10"/>
    <property type="match status" value="1"/>
</dbReference>
<evidence type="ECO:0000256" key="2">
    <source>
        <dbReference type="ARBA" id="ARBA00023186"/>
    </source>
</evidence>
<dbReference type="Pfam" id="PF00166">
    <property type="entry name" value="Cpn10"/>
    <property type="match status" value="1"/>
</dbReference>
<dbReference type="RefSeq" id="WP_146501901.1">
    <property type="nucleotide sequence ID" value="NZ_SJPG01000001.1"/>
</dbReference>
<keyword evidence="6" id="KW-1185">Reference proteome</keyword>
<keyword evidence="2 3" id="KW-0143">Chaperone</keyword>
<dbReference type="PRINTS" id="PR00297">
    <property type="entry name" value="CHAPERONIN10"/>
</dbReference>
<dbReference type="InterPro" id="IPR020818">
    <property type="entry name" value="Chaperonin_GroES"/>
</dbReference>
<proteinExistence type="inferred from homology"/>
<feature type="compositionally biased region" description="Acidic residues" evidence="4">
    <location>
        <begin position="108"/>
        <end position="120"/>
    </location>
</feature>
<accession>A0A5C5XA94</accession>
<reference evidence="5 6" key="1">
    <citation type="submission" date="2019-02" db="EMBL/GenBank/DDBJ databases">
        <title>Deep-cultivation of Planctomycetes and their phenomic and genomic characterization uncovers novel biology.</title>
        <authorList>
            <person name="Wiegand S."/>
            <person name="Jogler M."/>
            <person name="Boedeker C."/>
            <person name="Pinto D."/>
            <person name="Vollmers J."/>
            <person name="Rivas-Marin E."/>
            <person name="Kohn T."/>
            <person name="Peeters S.H."/>
            <person name="Heuer A."/>
            <person name="Rast P."/>
            <person name="Oberbeckmann S."/>
            <person name="Bunk B."/>
            <person name="Jeske O."/>
            <person name="Meyerdierks A."/>
            <person name="Storesund J.E."/>
            <person name="Kallscheuer N."/>
            <person name="Luecker S."/>
            <person name="Lage O.M."/>
            <person name="Pohl T."/>
            <person name="Merkel B.J."/>
            <person name="Hornburger P."/>
            <person name="Mueller R.-W."/>
            <person name="Bruemmer F."/>
            <person name="Labrenz M."/>
            <person name="Spormann A.M."/>
            <person name="Op Den Camp H."/>
            <person name="Overmann J."/>
            <person name="Amann R."/>
            <person name="Jetten M.S.M."/>
            <person name="Mascher T."/>
            <person name="Medema M.H."/>
            <person name="Devos D.P."/>
            <person name="Kaster A.-K."/>
            <person name="Ovreas L."/>
            <person name="Rohde M."/>
            <person name="Galperin M.Y."/>
            <person name="Jogler C."/>
        </authorList>
    </citation>
    <scope>NUCLEOTIDE SEQUENCE [LARGE SCALE GENOMIC DNA]</scope>
    <source>
        <strain evidence="5 6">Pan54</strain>
    </source>
</reference>
<dbReference type="OrthoDB" id="281443at2"/>
<name>A0A5C5XA94_9PLAN</name>
<dbReference type="Gene3D" id="2.30.33.40">
    <property type="entry name" value="GroES chaperonin"/>
    <property type="match status" value="1"/>
</dbReference>
<dbReference type="AlphaFoldDB" id="A0A5C5XA94"/>
<comment type="subunit">
    <text evidence="3">Heptamer of 7 subunits arranged in a ring.</text>
</comment>
<comment type="function">
    <text evidence="3">Together with the chaperonin GroEL, plays an essential role in assisting protein folding. The GroEL-GroES system forms a nano-cage that allows encapsulation of the non-native substrate proteins and provides a physical environment optimized to promote and accelerate protein folding. GroES binds to the apical surface of the GroEL ring, thereby capping the opening of the GroEL channel.</text>
</comment>
<dbReference type="InterPro" id="IPR037124">
    <property type="entry name" value="Chaperonin_GroES_sf"/>
</dbReference>
<evidence type="ECO:0000313" key="5">
    <source>
        <dbReference type="EMBL" id="TWT59698.1"/>
    </source>
</evidence>
<dbReference type="InterPro" id="IPR011032">
    <property type="entry name" value="GroES-like_sf"/>
</dbReference>
<gene>
    <name evidence="5" type="primary">groS_1</name>
    <name evidence="5" type="ORF">Pan54_04070</name>
</gene>
<evidence type="ECO:0000256" key="4">
    <source>
        <dbReference type="SAM" id="MobiDB-lite"/>
    </source>
</evidence>
<dbReference type="CDD" id="cd00320">
    <property type="entry name" value="cpn10"/>
    <property type="match status" value="1"/>
</dbReference>
<protein>
    <recommendedName>
        <fullName evidence="3">10 kDa chaperonin</fullName>
    </recommendedName>
</protein>
<evidence type="ECO:0000313" key="6">
    <source>
        <dbReference type="Proteomes" id="UP000316095"/>
    </source>
</evidence>